<dbReference type="InterPro" id="IPR012163">
    <property type="entry name" value="Sialyl_trans"/>
</dbReference>
<dbReference type="GO" id="GO:0008373">
    <property type="term" value="F:sialyltransferase activity"/>
    <property type="evidence" value="ECO:0007669"/>
    <property type="project" value="InterPro"/>
</dbReference>
<evidence type="ECO:0008006" key="14">
    <source>
        <dbReference type="Google" id="ProtNLM"/>
    </source>
</evidence>
<evidence type="ECO:0000256" key="8">
    <source>
        <dbReference type="ARBA" id="ARBA00023034"/>
    </source>
</evidence>
<dbReference type="Pfam" id="PF00777">
    <property type="entry name" value="Glyco_transf_29"/>
    <property type="match status" value="1"/>
</dbReference>
<dbReference type="GO" id="GO:0000139">
    <property type="term" value="C:Golgi membrane"/>
    <property type="evidence" value="ECO:0007669"/>
    <property type="project" value="UniProtKB-SubCell"/>
</dbReference>
<name>A0A9Q0DMC0_9TELE</name>
<accession>A0A9Q0DMC0</accession>
<evidence type="ECO:0000256" key="6">
    <source>
        <dbReference type="ARBA" id="ARBA00022968"/>
    </source>
</evidence>
<organism evidence="12 13">
    <name type="scientific">Muraenolepis orangiensis</name>
    <name type="common">Patagonian moray cod</name>
    <dbReference type="NCBI Taxonomy" id="630683"/>
    <lineage>
        <taxon>Eukaryota</taxon>
        <taxon>Metazoa</taxon>
        <taxon>Chordata</taxon>
        <taxon>Craniata</taxon>
        <taxon>Vertebrata</taxon>
        <taxon>Euteleostomi</taxon>
        <taxon>Actinopterygii</taxon>
        <taxon>Neopterygii</taxon>
        <taxon>Teleostei</taxon>
        <taxon>Neoteleostei</taxon>
        <taxon>Acanthomorphata</taxon>
        <taxon>Zeiogadaria</taxon>
        <taxon>Gadariae</taxon>
        <taxon>Gadiformes</taxon>
        <taxon>Muraenolepidoidei</taxon>
        <taxon>Muraenolepididae</taxon>
        <taxon>Muraenolepis</taxon>
    </lineage>
</organism>
<comment type="caution">
    <text evidence="12">The sequence shown here is derived from an EMBL/GenBank/DDBJ whole genome shotgun (WGS) entry which is preliminary data.</text>
</comment>
<keyword evidence="13" id="KW-1185">Reference proteome</keyword>
<evidence type="ECO:0000256" key="4">
    <source>
        <dbReference type="ARBA" id="ARBA00022679"/>
    </source>
</evidence>
<evidence type="ECO:0000256" key="9">
    <source>
        <dbReference type="ARBA" id="ARBA00023136"/>
    </source>
</evidence>
<protein>
    <recommendedName>
        <fullName evidence="14">ST3 beta-galactoside alpha-2,3-sialyltransferase 4</fullName>
    </recommendedName>
</protein>
<keyword evidence="9 11" id="KW-0472">Membrane</keyword>
<keyword evidence="10" id="KW-0325">Glycoprotein</keyword>
<comment type="subcellular location">
    <subcellularLocation>
        <location evidence="1">Golgi apparatus membrane</location>
        <topology evidence="1">Single-pass type II membrane protein</topology>
    </subcellularLocation>
</comment>
<sequence>METMELQVLELDRLAKGEEESQGHVKMFQMSTRTSGFRLLLVFLFLVSCVTYYCSHTILQSYNGTNMSPNSSTSLCGWLTQRRWESLKLNISRQTDLFLKLGDFFWREHLSPQALPYGIKGSGRSALASSSCRPRPPVGLILLLNDAPVRGYQEDVGTRTTMRFFYPESATYDPATHNNPDTLMVLVPFKHQDLRWLHAIVNNQKRVQTGFWKRPPLIWLGDTSKMRVLDPHYMHQTAERLLQIPRLPKGAEPVHPTTGILAVFVALNFCDVVHIAGFGYPRSKPPNHPIHYYGYATSTSMKNSQHNTYNEAQTLKRLEDLGAIGQLNPFLDANVSIILSLEILFPDSGVQ</sequence>
<dbReference type="PANTHER" id="PTHR13713">
    <property type="entry name" value="SIALYLTRANSFERASE"/>
    <property type="match status" value="1"/>
</dbReference>
<dbReference type="PIRSF" id="PIRSF005557">
    <property type="entry name" value="Sialyl_trans"/>
    <property type="match status" value="1"/>
</dbReference>
<dbReference type="InterPro" id="IPR001675">
    <property type="entry name" value="Glyco_trans_29"/>
</dbReference>
<feature type="non-terminal residue" evidence="12">
    <location>
        <position position="351"/>
    </location>
</feature>
<gene>
    <name evidence="12" type="ORF">NHX12_008072</name>
</gene>
<keyword evidence="6" id="KW-0735">Signal-anchor</keyword>
<evidence type="ECO:0000256" key="5">
    <source>
        <dbReference type="ARBA" id="ARBA00022692"/>
    </source>
</evidence>
<keyword evidence="7 11" id="KW-1133">Transmembrane helix</keyword>
<feature type="transmembrane region" description="Helical" evidence="11">
    <location>
        <begin position="36"/>
        <end position="53"/>
    </location>
</feature>
<evidence type="ECO:0000256" key="10">
    <source>
        <dbReference type="ARBA" id="ARBA00023180"/>
    </source>
</evidence>
<proteinExistence type="inferred from homology"/>
<keyword evidence="3" id="KW-0328">Glycosyltransferase</keyword>
<evidence type="ECO:0000256" key="1">
    <source>
        <dbReference type="ARBA" id="ARBA00004323"/>
    </source>
</evidence>
<dbReference type="InterPro" id="IPR038578">
    <property type="entry name" value="GT29-like_sf"/>
</dbReference>
<dbReference type="AlphaFoldDB" id="A0A9Q0DMC0"/>
<dbReference type="Gene3D" id="3.90.1480.20">
    <property type="entry name" value="Glycosyl transferase family 29"/>
    <property type="match status" value="1"/>
</dbReference>
<evidence type="ECO:0000256" key="2">
    <source>
        <dbReference type="ARBA" id="ARBA00006003"/>
    </source>
</evidence>
<dbReference type="InterPro" id="IPR051142">
    <property type="entry name" value="Glycosyltransferase_29"/>
</dbReference>
<evidence type="ECO:0000256" key="7">
    <source>
        <dbReference type="ARBA" id="ARBA00022989"/>
    </source>
</evidence>
<comment type="similarity">
    <text evidence="2">Belongs to the glycosyltransferase 29 family.</text>
</comment>
<keyword evidence="4" id="KW-0808">Transferase</keyword>
<dbReference type="OrthoDB" id="10264956at2759"/>
<evidence type="ECO:0000313" key="12">
    <source>
        <dbReference type="EMBL" id="KAJ3590118.1"/>
    </source>
</evidence>
<evidence type="ECO:0000313" key="13">
    <source>
        <dbReference type="Proteomes" id="UP001148018"/>
    </source>
</evidence>
<evidence type="ECO:0000256" key="3">
    <source>
        <dbReference type="ARBA" id="ARBA00022676"/>
    </source>
</evidence>
<dbReference type="Proteomes" id="UP001148018">
    <property type="component" value="Unassembled WGS sequence"/>
</dbReference>
<keyword evidence="8" id="KW-0333">Golgi apparatus</keyword>
<dbReference type="EMBL" id="JANIIK010000114">
    <property type="protein sequence ID" value="KAJ3590118.1"/>
    <property type="molecule type" value="Genomic_DNA"/>
</dbReference>
<keyword evidence="5 11" id="KW-0812">Transmembrane</keyword>
<dbReference type="PANTHER" id="PTHR13713:SF95">
    <property type="entry name" value="CMP-N-ACETYLNEURAMINATE-BETA-GALACTOSAMIDE- ALPHA-2,3-SIALYLTRANSFERASE 4 ISOFORM 1"/>
    <property type="match status" value="1"/>
</dbReference>
<evidence type="ECO:0000256" key="11">
    <source>
        <dbReference type="SAM" id="Phobius"/>
    </source>
</evidence>
<reference evidence="12" key="1">
    <citation type="submission" date="2022-07" db="EMBL/GenBank/DDBJ databases">
        <title>Chromosome-level genome of Muraenolepis orangiensis.</title>
        <authorList>
            <person name="Kim J."/>
        </authorList>
    </citation>
    <scope>NUCLEOTIDE SEQUENCE</scope>
    <source>
        <strain evidence="12">KU_S4_2022</strain>
        <tissue evidence="12">Muscle</tissue>
    </source>
</reference>
<dbReference type="GO" id="GO:0009247">
    <property type="term" value="P:glycolipid biosynthetic process"/>
    <property type="evidence" value="ECO:0007669"/>
    <property type="project" value="TreeGrafter"/>
</dbReference>